<evidence type="ECO:0000259" key="2">
    <source>
        <dbReference type="PROSITE" id="PS50041"/>
    </source>
</evidence>
<dbReference type="InterPro" id="IPR050111">
    <property type="entry name" value="C-type_lectin/snaclec_domain"/>
</dbReference>
<name>A0A8B6GRF0_MYTGA</name>
<protein>
    <submittedName>
        <fullName evidence="3">Mannose receptor, C type</fullName>
    </submittedName>
</protein>
<feature type="domain" description="C-type lectin" evidence="2">
    <location>
        <begin position="25"/>
        <end position="129"/>
    </location>
</feature>
<dbReference type="Pfam" id="PF00059">
    <property type="entry name" value="Lectin_C"/>
    <property type="match status" value="1"/>
</dbReference>
<dbReference type="CDD" id="cd00037">
    <property type="entry name" value="CLECT"/>
    <property type="match status" value="1"/>
</dbReference>
<feature type="region of interest" description="Disordered" evidence="1">
    <location>
        <begin position="133"/>
        <end position="157"/>
    </location>
</feature>
<reference evidence="3" key="1">
    <citation type="submission" date="2018-11" db="EMBL/GenBank/DDBJ databases">
        <authorList>
            <person name="Alioto T."/>
            <person name="Alioto T."/>
        </authorList>
    </citation>
    <scope>NUCLEOTIDE SEQUENCE</scope>
</reference>
<dbReference type="SUPFAM" id="SSF56436">
    <property type="entry name" value="C-type lectin-like"/>
    <property type="match status" value="1"/>
</dbReference>
<organism evidence="3 4">
    <name type="scientific">Mytilus galloprovincialis</name>
    <name type="common">Mediterranean mussel</name>
    <dbReference type="NCBI Taxonomy" id="29158"/>
    <lineage>
        <taxon>Eukaryota</taxon>
        <taxon>Metazoa</taxon>
        <taxon>Spiralia</taxon>
        <taxon>Lophotrochozoa</taxon>
        <taxon>Mollusca</taxon>
        <taxon>Bivalvia</taxon>
        <taxon>Autobranchia</taxon>
        <taxon>Pteriomorphia</taxon>
        <taxon>Mytilida</taxon>
        <taxon>Mytiloidea</taxon>
        <taxon>Mytilidae</taxon>
        <taxon>Mytilinae</taxon>
        <taxon>Mytilus</taxon>
    </lineage>
</organism>
<dbReference type="SMART" id="SM00034">
    <property type="entry name" value="CLECT"/>
    <property type="match status" value="1"/>
</dbReference>
<dbReference type="OrthoDB" id="6161136at2759"/>
<evidence type="ECO:0000313" key="3">
    <source>
        <dbReference type="EMBL" id="VDI67460.1"/>
    </source>
</evidence>
<dbReference type="EMBL" id="UYJE01008803">
    <property type="protein sequence ID" value="VDI67460.1"/>
    <property type="molecule type" value="Genomic_DNA"/>
</dbReference>
<dbReference type="AlphaFoldDB" id="A0A8B6GRF0"/>
<evidence type="ECO:0000313" key="4">
    <source>
        <dbReference type="Proteomes" id="UP000596742"/>
    </source>
</evidence>
<dbReference type="PANTHER" id="PTHR22803">
    <property type="entry name" value="MANNOSE, PHOSPHOLIPASE, LECTIN RECEPTOR RELATED"/>
    <property type="match status" value="1"/>
</dbReference>
<dbReference type="Proteomes" id="UP000596742">
    <property type="component" value="Unassembled WGS sequence"/>
</dbReference>
<dbReference type="PROSITE" id="PS50041">
    <property type="entry name" value="C_TYPE_LECTIN_2"/>
    <property type="match status" value="1"/>
</dbReference>
<dbReference type="InterPro" id="IPR016186">
    <property type="entry name" value="C-type_lectin-like/link_sf"/>
</dbReference>
<dbReference type="InterPro" id="IPR016187">
    <property type="entry name" value="CTDL_fold"/>
</dbReference>
<comment type="caution">
    <text evidence="3">The sequence shown here is derived from an EMBL/GenBank/DDBJ whole genome shotgun (WGS) entry which is preliminary data.</text>
</comment>
<evidence type="ECO:0000256" key="1">
    <source>
        <dbReference type="SAM" id="MobiDB-lite"/>
    </source>
</evidence>
<keyword evidence="3" id="KW-0675">Receptor</keyword>
<gene>
    <name evidence="3" type="ORF">MGAL_10B074134</name>
</gene>
<accession>A0A8B6GRF0</accession>
<sequence>MNIKKSYITTPEAISNPCPSGYLSYGMDCFQYVPTKATWSAADADCKSRKSFLATLANPFEQKYLFLMINDPKNSGSYSWTQAGWSVGIYTNWDNGKPTRPSGGGCVAANISGQCADTPCSQALPYVCKSTTGTPPATPPGPNGQYPGPGWISYGPK</sequence>
<dbReference type="Gene3D" id="3.10.100.10">
    <property type="entry name" value="Mannose-Binding Protein A, subunit A"/>
    <property type="match status" value="1"/>
</dbReference>
<keyword evidence="4" id="KW-1185">Reference proteome</keyword>
<proteinExistence type="predicted"/>
<dbReference type="InterPro" id="IPR001304">
    <property type="entry name" value="C-type_lectin-like"/>
</dbReference>